<evidence type="ECO:0008006" key="3">
    <source>
        <dbReference type="Google" id="ProtNLM"/>
    </source>
</evidence>
<evidence type="ECO:0000313" key="1">
    <source>
        <dbReference type="EMBL" id="WOZ76957.1"/>
    </source>
</evidence>
<gene>
    <name evidence="1" type="ORF">Q8Y70_20645</name>
</gene>
<accession>A0ABZ0MPL9</accession>
<dbReference type="Proteomes" id="UP001302368">
    <property type="component" value="Chromosome"/>
</dbReference>
<proteinExistence type="predicted"/>
<reference evidence="1 2" key="1">
    <citation type="submission" date="2023-10" db="EMBL/GenBank/DDBJ databases">
        <title>Genome sequencing of the isolated polysaccharide-producing bacterium Kosakonia sacchari KS2022.</title>
        <authorList>
            <person name="Yi X."/>
        </authorList>
    </citation>
    <scope>NUCLEOTIDE SEQUENCE [LARGE SCALE GENOMIC DNA]</scope>
    <source>
        <strain evidence="1 2">KS2022</strain>
    </source>
</reference>
<organism evidence="1 2">
    <name type="scientific">Kosakonia sacchari</name>
    <dbReference type="NCBI Taxonomy" id="1158459"/>
    <lineage>
        <taxon>Bacteria</taxon>
        <taxon>Pseudomonadati</taxon>
        <taxon>Pseudomonadota</taxon>
        <taxon>Gammaproteobacteria</taxon>
        <taxon>Enterobacterales</taxon>
        <taxon>Enterobacteriaceae</taxon>
        <taxon>Kosakonia</taxon>
    </lineage>
</organism>
<dbReference type="EMBL" id="CP137744">
    <property type="protein sequence ID" value="WOZ76957.1"/>
    <property type="molecule type" value="Genomic_DNA"/>
</dbReference>
<protein>
    <recommendedName>
        <fullName evidence="3">Secreted protein</fullName>
    </recommendedName>
</protein>
<sequence>MQNIIPHLLLKLVAVIHLDAFHRIKFDVIPLVREILTRQKLIGQFLHLARVVFRSVLAPIIQAAGLAETPLLAAGSLTFAFATQSVNAASLSFCA</sequence>
<evidence type="ECO:0000313" key="2">
    <source>
        <dbReference type="Proteomes" id="UP001302368"/>
    </source>
</evidence>
<keyword evidence="2" id="KW-1185">Reference proteome</keyword>
<name>A0ABZ0MPL9_9ENTR</name>